<evidence type="ECO:0000313" key="3">
    <source>
        <dbReference type="EMBL" id="TCW00702.1"/>
    </source>
</evidence>
<dbReference type="InterPro" id="IPR036890">
    <property type="entry name" value="HATPase_C_sf"/>
</dbReference>
<feature type="transmembrane region" description="Helical" evidence="1">
    <location>
        <begin position="59"/>
        <end position="77"/>
    </location>
</feature>
<dbReference type="SUPFAM" id="SSF55874">
    <property type="entry name" value="ATPase domain of HSP90 chaperone/DNA topoisomerase II/histidine kinase"/>
    <property type="match status" value="1"/>
</dbReference>
<name>A0A4R3Z7W3_9FIRM</name>
<feature type="transmembrane region" description="Helical" evidence="1">
    <location>
        <begin position="84"/>
        <end position="103"/>
    </location>
</feature>
<dbReference type="Pfam" id="PF14501">
    <property type="entry name" value="HATPase_c_5"/>
    <property type="match status" value="1"/>
</dbReference>
<feature type="transmembrane region" description="Helical" evidence="1">
    <location>
        <begin position="6"/>
        <end position="25"/>
    </location>
</feature>
<reference evidence="3 4" key="1">
    <citation type="submission" date="2019-03" db="EMBL/GenBank/DDBJ databases">
        <title>Genomic Encyclopedia of Type Strains, Phase IV (KMG-IV): sequencing the most valuable type-strain genomes for metagenomic binning, comparative biology and taxonomic classification.</title>
        <authorList>
            <person name="Goeker M."/>
        </authorList>
    </citation>
    <scope>NUCLEOTIDE SEQUENCE [LARGE SCALE GENOMIC DNA]</scope>
    <source>
        <strain evidence="3 4">DSM 29487</strain>
    </source>
</reference>
<evidence type="ECO:0000313" key="4">
    <source>
        <dbReference type="Proteomes" id="UP000295515"/>
    </source>
</evidence>
<feature type="transmembrane region" description="Helical" evidence="1">
    <location>
        <begin position="109"/>
        <end position="129"/>
    </location>
</feature>
<comment type="caution">
    <text evidence="3">The sequence shown here is derived from an EMBL/GenBank/DDBJ whole genome shotgun (WGS) entry which is preliminary data.</text>
</comment>
<feature type="transmembrane region" description="Helical" evidence="1">
    <location>
        <begin position="32"/>
        <end position="53"/>
    </location>
</feature>
<evidence type="ECO:0000259" key="2">
    <source>
        <dbReference type="Pfam" id="PF14501"/>
    </source>
</evidence>
<feature type="domain" description="Sensor histidine kinase NatK-like C-terminal" evidence="2">
    <location>
        <begin position="312"/>
        <end position="402"/>
    </location>
</feature>
<dbReference type="GeneID" id="98914997"/>
<evidence type="ECO:0000256" key="1">
    <source>
        <dbReference type="SAM" id="Phobius"/>
    </source>
</evidence>
<keyword evidence="1" id="KW-1133">Transmembrane helix</keyword>
<dbReference type="RefSeq" id="WP_066448107.1">
    <property type="nucleotide sequence ID" value="NZ_JANKBF010000004.1"/>
</dbReference>
<feature type="transmembrane region" description="Helical" evidence="1">
    <location>
        <begin position="149"/>
        <end position="166"/>
    </location>
</feature>
<keyword evidence="1" id="KW-0812">Transmembrane</keyword>
<feature type="transmembrane region" description="Helical" evidence="1">
    <location>
        <begin position="178"/>
        <end position="196"/>
    </location>
</feature>
<proteinExistence type="predicted"/>
<gene>
    <name evidence="3" type="ORF">EDD60_10632</name>
</gene>
<accession>A0A4R3Z7W3</accession>
<sequence>MTYLIFYISGLFYVLGLTFSVYPFLHQKRSVLQIIILLCVYSILYFLISQTILIFEQSVLIYVLTILLDWLMMSWLYGKLEKWIMFYTTFYLCQYLIVFSIITQVLRTVHLQPVLFVSLLANVIIVVEIKILNQYHMMADYKLVQEHELIYDLINFLMISIVYIFYSFKGSSLQSRYIIFIYLLLMSLWIYLLMIMSRSFCLAKEKAELKVMNMYNQNVEDYVMRYMQSHEQIRKLRHDLKNHLFILKNLDNTQQIHEYLDQLSSNMPLLLENQETLSGNPYIDACLNIKKQTYPEVKFQWDLQVQDLNMPCTDLCSLLFNLLDNGATAAMKVQGSVELQMIYNQGNLLINVSNDCYEEPDFTSHEDNHGYGLKIIHEIVYKYKGAIEMRYTDHKLYVEICLEV</sequence>
<organism evidence="3 4">
    <name type="scientific">Longibaculum muris</name>
    <dbReference type="NCBI Taxonomy" id="1796628"/>
    <lineage>
        <taxon>Bacteria</taxon>
        <taxon>Bacillati</taxon>
        <taxon>Bacillota</taxon>
        <taxon>Erysipelotrichia</taxon>
        <taxon>Erysipelotrichales</taxon>
        <taxon>Coprobacillaceae</taxon>
        <taxon>Longibaculum</taxon>
    </lineage>
</organism>
<dbReference type="InterPro" id="IPR032834">
    <property type="entry name" value="NatK-like_C"/>
</dbReference>
<dbReference type="Gene3D" id="3.30.565.10">
    <property type="entry name" value="Histidine kinase-like ATPase, C-terminal domain"/>
    <property type="match status" value="1"/>
</dbReference>
<keyword evidence="4" id="KW-1185">Reference proteome</keyword>
<protein>
    <submittedName>
        <fullName evidence="3">GHKL domain-containing protein</fullName>
    </submittedName>
</protein>
<keyword evidence="1" id="KW-0472">Membrane</keyword>
<dbReference type="AlphaFoldDB" id="A0A4R3Z7W3"/>
<dbReference type="EMBL" id="SMCQ01000006">
    <property type="protein sequence ID" value="TCW00702.1"/>
    <property type="molecule type" value="Genomic_DNA"/>
</dbReference>
<dbReference type="Proteomes" id="UP000295515">
    <property type="component" value="Unassembled WGS sequence"/>
</dbReference>